<dbReference type="PROSITE" id="PS00631">
    <property type="entry name" value="CYTOSOL_AP"/>
    <property type="match status" value="1"/>
</dbReference>
<dbReference type="GO" id="GO:0030145">
    <property type="term" value="F:manganese ion binding"/>
    <property type="evidence" value="ECO:0007669"/>
    <property type="project" value="UniProtKB-UniRule"/>
</dbReference>
<dbReference type="GO" id="GO:0005737">
    <property type="term" value="C:cytoplasm"/>
    <property type="evidence" value="ECO:0007669"/>
    <property type="project" value="UniProtKB-SubCell"/>
</dbReference>
<dbReference type="InterPro" id="IPR023042">
    <property type="entry name" value="Peptidase_M17_leu_NH2_pept"/>
</dbReference>
<dbReference type="HAMAP" id="MF_00181">
    <property type="entry name" value="Cytosol_peptidase_M17"/>
    <property type="match status" value="1"/>
</dbReference>
<comment type="catalytic activity">
    <reaction evidence="1 8">
        <text>Release of an N-terminal amino acid, Xaa-|-Yaa-, in which Xaa is preferably Leu, but may be other amino acids including Pro although not Arg or Lys, and Yaa may be Pro. Amino acid amides and methyl esters are also readily hydrolyzed, but rates on arylamides are exceedingly low.</text>
        <dbReference type="EC" id="3.4.11.1"/>
    </reaction>
</comment>
<evidence type="ECO:0000256" key="6">
    <source>
        <dbReference type="ARBA" id="ARBA00022801"/>
    </source>
</evidence>
<gene>
    <name evidence="8" type="primary">pepA</name>
    <name evidence="10" type="ORF">E4656_01420</name>
</gene>
<name>A0A4Z0WIY3_9GAMM</name>
<dbReference type="RefSeq" id="WP_135480516.1">
    <property type="nucleotide sequence ID" value="NZ_SRMF01000001.1"/>
</dbReference>
<comment type="caution">
    <text evidence="10">The sequence shown here is derived from an EMBL/GenBank/DDBJ whole genome shotgun (WGS) entry which is preliminary data.</text>
</comment>
<dbReference type="InterPro" id="IPR008283">
    <property type="entry name" value="Peptidase_M17_N"/>
</dbReference>
<feature type="binding site" evidence="8">
    <location>
        <position position="338"/>
    </location>
    <ligand>
        <name>Mn(2+)</name>
        <dbReference type="ChEBI" id="CHEBI:29035"/>
        <label>1</label>
    </ligand>
</feature>
<dbReference type="PANTHER" id="PTHR11963">
    <property type="entry name" value="LEUCINE AMINOPEPTIDASE-RELATED"/>
    <property type="match status" value="1"/>
</dbReference>
<evidence type="ECO:0000256" key="3">
    <source>
        <dbReference type="ARBA" id="ARBA00009528"/>
    </source>
</evidence>
<dbReference type="PRINTS" id="PR00481">
    <property type="entry name" value="LAMNOPPTDASE"/>
</dbReference>
<feature type="binding site" evidence="8">
    <location>
        <position position="261"/>
    </location>
    <ligand>
        <name>Mn(2+)</name>
        <dbReference type="ChEBI" id="CHEBI:29035"/>
        <label>1</label>
    </ligand>
</feature>
<evidence type="ECO:0000256" key="8">
    <source>
        <dbReference type="HAMAP-Rule" id="MF_00181"/>
    </source>
</evidence>
<feature type="binding site" evidence="8">
    <location>
        <position position="340"/>
    </location>
    <ligand>
        <name>Mn(2+)</name>
        <dbReference type="ChEBI" id="CHEBI:29035"/>
        <label>2</label>
    </ligand>
</feature>
<dbReference type="InterPro" id="IPR043472">
    <property type="entry name" value="Macro_dom-like"/>
</dbReference>
<dbReference type="AlphaFoldDB" id="A0A4Z0WIY3"/>
<feature type="binding site" evidence="8">
    <location>
        <position position="279"/>
    </location>
    <ligand>
        <name>Mn(2+)</name>
        <dbReference type="ChEBI" id="CHEBI:29035"/>
        <label>2</label>
    </ligand>
</feature>
<organism evidence="10 11">
    <name type="scientific">Natronospirillum operosum</name>
    <dbReference type="NCBI Taxonomy" id="2759953"/>
    <lineage>
        <taxon>Bacteria</taxon>
        <taxon>Pseudomonadati</taxon>
        <taxon>Pseudomonadota</taxon>
        <taxon>Gammaproteobacteria</taxon>
        <taxon>Oceanospirillales</taxon>
        <taxon>Natronospirillaceae</taxon>
        <taxon>Natronospirillum</taxon>
    </lineage>
</organism>
<evidence type="ECO:0000256" key="1">
    <source>
        <dbReference type="ARBA" id="ARBA00000135"/>
    </source>
</evidence>
<comment type="subcellular location">
    <subcellularLocation>
        <location evidence="8">Cytoplasm</location>
    </subcellularLocation>
</comment>
<comment type="catalytic activity">
    <reaction evidence="2 8">
        <text>Release of an N-terminal amino acid, preferentially leucine, but not glutamic or aspartic acids.</text>
        <dbReference type="EC" id="3.4.11.10"/>
    </reaction>
</comment>
<dbReference type="PANTHER" id="PTHR11963:SF23">
    <property type="entry name" value="CYTOSOL AMINOPEPTIDASE"/>
    <property type="match status" value="1"/>
</dbReference>
<dbReference type="CDD" id="cd00433">
    <property type="entry name" value="Peptidase_M17"/>
    <property type="match status" value="1"/>
</dbReference>
<proteinExistence type="inferred from homology"/>
<evidence type="ECO:0000256" key="5">
    <source>
        <dbReference type="ARBA" id="ARBA00022670"/>
    </source>
</evidence>
<dbReference type="InterPro" id="IPR011356">
    <property type="entry name" value="Leucine_aapep/pepB"/>
</dbReference>
<feature type="binding site" evidence="8">
    <location>
        <position position="256"/>
    </location>
    <ligand>
        <name>Mn(2+)</name>
        <dbReference type="ChEBI" id="CHEBI:29035"/>
        <label>2</label>
    </ligand>
</feature>
<dbReference type="SUPFAM" id="SSF52949">
    <property type="entry name" value="Macro domain-like"/>
    <property type="match status" value="1"/>
</dbReference>
<evidence type="ECO:0000259" key="9">
    <source>
        <dbReference type="PROSITE" id="PS00631"/>
    </source>
</evidence>
<dbReference type="Proteomes" id="UP000297475">
    <property type="component" value="Unassembled WGS sequence"/>
</dbReference>
<evidence type="ECO:0000256" key="4">
    <source>
        <dbReference type="ARBA" id="ARBA00022438"/>
    </source>
</evidence>
<evidence type="ECO:0000256" key="2">
    <source>
        <dbReference type="ARBA" id="ARBA00000967"/>
    </source>
</evidence>
<comment type="cofactor">
    <cofactor evidence="8">
        <name>Mn(2+)</name>
        <dbReference type="ChEBI" id="CHEBI:29035"/>
    </cofactor>
    <text evidence="8">Binds 2 manganese ions per subunit.</text>
</comment>
<dbReference type="InterPro" id="IPR000819">
    <property type="entry name" value="Peptidase_M17_C"/>
</dbReference>
<dbReference type="Gene3D" id="3.40.630.10">
    <property type="entry name" value="Zn peptidases"/>
    <property type="match status" value="1"/>
</dbReference>
<evidence type="ECO:0000256" key="7">
    <source>
        <dbReference type="ARBA" id="ARBA00023211"/>
    </source>
</evidence>
<dbReference type="NCBIfam" id="NF002074">
    <property type="entry name" value="PRK00913.1-4"/>
    <property type="match status" value="1"/>
</dbReference>
<keyword evidence="8" id="KW-0479">Metal-binding</keyword>
<keyword evidence="11" id="KW-1185">Reference proteome</keyword>
<dbReference type="EC" id="3.4.11.10" evidence="8"/>
<keyword evidence="7 8" id="KW-0464">Manganese</keyword>
<dbReference type="EC" id="3.4.11.1" evidence="8"/>
<reference evidence="10 11" key="1">
    <citation type="submission" date="2019-04" db="EMBL/GenBank/DDBJ databases">
        <title>Natronospirillum operosus gen. nov., sp. nov., a haloalkaliphilic satellite isolated from decaying biomass of laboratory culture of cyanobacterium Geitlerinema sp. and proposal of Natronospirillaceae fam. nov. and Saccharospirillaceae fam. nov.</title>
        <authorList>
            <person name="Kevbrin V."/>
            <person name="Boltyanskaya Y."/>
            <person name="Koziaeva V."/>
            <person name="Grouzdev D.S."/>
            <person name="Park M."/>
            <person name="Cho J."/>
        </authorList>
    </citation>
    <scope>NUCLEOTIDE SEQUENCE [LARGE SCALE GENOMIC DNA]</scope>
    <source>
        <strain evidence="10 11">G-116</strain>
    </source>
</reference>
<sequence length="485" mass="52341">MNFKQTAQADFNDAANVVIAFVGKEDAALSPLPKDLAAQVRTWREQQWISTKDGTVTPLLRPEGAQIMLVGTGDSLSLSENQLKKVAAALAQVVKQSRRTSVTVLLSGLKVKDRTQDWLAAHLVEWTLTSTYSYDTTKSEKNPEYTTEHFLLAAEGELAASIRHGKAVAHGVNVARELGNLPPNICTPTYLAEQAQSLADHYEQVQTDILEEAEMEKMGMGAFMAVSKGSDQPGKMIIMHYKGAGDDVKPHVLVGKGLTFDTGGISLKPAQNMDEMKYDMCGAASVFGTISTLAELQPKINVVAIVAAAENMPSARATRPGDVVTSLSGKTVEILNTDAEGRLVLCDALTYAERFEPQSVVNMATLTGAIVIGLGHHPIGLYSNDDSLQQDLVAAGQQAWDRAWPMPLWDDYREEMESPYADLRNIGQGRAGGSITAAIYLSEFTRNYKWAHLDIAGAAWTSAKTGATGRPVGLLTEYLLGKTAA</sequence>
<keyword evidence="4 8" id="KW-0031">Aminopeptidase</keyword>
<evidence type="ECO:0000313" key="11">
    <source>
        <dbReference type="Proteomes" id="UP000297475"/>
    </source>
</evidence>
<feature type="binding site" evidence="8">
    <location>
        <position position="261"/>
    </location>
    <ligand>
        <name>Mn(2+)</name>
        <dbReference type="ChEBI" id="CHEBI:29035"/>
        <label>2</label>
    </ligand>
</feature>
<feature type="active site" evidence="8">
    <location>
        <position position="268"/>
    </location>
</feature>
<accession>A0A4Z0WIY3</accession>
<feature type="binding site" evidence="8">
    <location>
        <position position="340"/>
    </location>
    <ligand>
        <name>Mn(2+)</name>
        <dbReference type="ChEBI" id="CHEBI:29035"/>
        <label>1</label>
    </ligand>
</feature>
<feature type="active site" evidence="8">
    <location>
        <position position="342"/>
    </location>
</feature>
<keyword evidence="5 8" id="KW-0645">Protease</keyword>
<keyword evidence="6 8" id="KW-0378">Hydrolase</keyword>
<dbReference type="Pfam" id="PF02789">
    <property type="entry name" value="Peptidase_M17_N"/>
    <property type="match status" value="1"/>
</dbReference>
<dbReference type="Pfam" id="PF00883">
    <property type="entry name" value="Peptidase_M17"/>
    <property type="match status" value="1"/>
</dbReference>
<feature type="domain" description="Cytosol aminopeptidase" evidence="9">
    <location>
        <begin position="336"/>
        <end position="343"/>
    </location>
</feature>
<protein>
    <recommendedName>
        <fullName evidence="8">Probable cytosol aminopeptidase</fullName>
        <ecNumber evidence="8">3.4.11.1</ecNumber>
    </recommendedName>
    <alternativeName>
        <fullName evidence="8">Leucine aminopeptidase</fullName>
        <shortName evidence="8">LAP</shortName>
        <ecNumber evidence="8">3.4.11.10</ecNumber>
    </alternativeName>
    <alternativeName>
        <fullName evidence="8">Leucyl aminopeptidase</fullName>
    </alternativeName>
</protein>
<dbReference type="OrthoDB" id="9809354at2"/>
<dbReference type="Gene3D" id="3.40.220.10">
    <property type="entry name" value="Leucine Aminopeptidase, subunit E, domain 1"/>
    <property type="match status" value="1"/>
</dbReference>
<dbReference type="EMBL" id="SRMF01000001">
    <property type="protein sequence ID" value="TGG95115.1"/>
    <property type="molecule type" value="Genomic_DNA"/>
</dbReference>
<dbReference type="GO" id="GO:0070006">
    <property type="term" value="F:metalloaminopeptidase activity"/>
    <property type="evidence" value="ECO:0007669"/>
    <property type="project" value="InterPro"/>
</dbReference>
<comment type="similarity">
    <text evidence="3 8">Belongs to the peptidase M17 family.</text>
</comment>
<keyword evidence="8" id="KW-0963">Cytoplasm</keyword>
<comment type="function">
    <text evidence="8">Presumably involved in the processing and regular turnover of intracellular proteins. Catalyzes the removal of unsubstituted N-terminal amino acids from various peptides.</text>
</comment>
<evidence type="ECO:0000313" key="10">
    <source>
        <dbReference type="EMBL" id="TGG95115.1"/>
    </source>
</evidence>
<dbReference type="GO" id="GO:0006508">
    <property type="term" value="P:proteolysis"/>
    <property type="evidence" value="ECO:0007669"/>
    <property type="project" value="UniProtKB-KW"/>
</dbReference>
<dbReference type="SUPFAM" id="SSF53187">
    <property type="entry name" value="Zn-dependent exopeptidases"/>
    <property type="match status" value="1"/>
</dbReference>
<dbReference type="NCBIfam" id="NF002073">
    <property type="entry name" value="PRK00913.1-2"/>
    <property type="match status" value="1"/>
</dbReference>